<dbReference type="OrthoDB" id="3207336at2759"/>
<comment type="caution">
    <text evidence="12">The sequence shown here is derived from an EMBL/GenBank/DDBJ whole genome shotgun (WGS) entry which is preliminary data.</text>
</comment>
<name>A0A9W9TIC6_9EURO</name>
<evidence type="ECO:0000256" key="2">
    <source>
        <dbReference type="ARBA" id="ARBA00022559"/>
    </source>
</evidence>
<dbReference type="RefSeq" id="XP_058328120.1">
    <property type="nucleotide sequence ID" value="XM_058477775.1"/>
</dbReference>
<dbReference type="GO" id="GO:0004601">
    <property type="term" value="F:peroxidase activity"/>
    <property type="evidence" value="ECO:0007669"/>
    <property type="project" value="UniProtKB-KW"/>
</dbReference>
<dbReference type="Pfam" id="PF20628">
    <property type="entry name" value="Dyp_perox_C"/>
    <property type="match status" value="1"/>
</dbReference>
<keyword evidence="3" id="KW-0349">Heme</keyword>
<gene>
    <name evidence="12" type="ORF">N7468_008479</name>
</gene>
<keyword evidence="13" id="KW-1185">Reference proteome</keyword>
<evidence type="ECO:0000256" key="1">
    <source>
        <dbReference type="ARBA" id="ARBA00001970"/>
    </source>
</evidence>
<dbReference type="GO" id="GO:0020037">
    <property type="term" value="F:heme binding"/>
    <property type="evidence" value="ECO:0007669"/>
    <property type="project" value="InterPro"/>
</dbReference>
<dbReference type="SUPFAM" id="SSF54909">
    <property type="entry name" value="Dimeric alpha+beta barrel"/>
    <property type="match status" value="1"/>
</dbReference>
<dbReference type="InterPro" id="IPR006314">
    <property type="entry name" value="Dyp_peroxidase"/>
</dbReference>
<evidence type="ECO:0000256" key="8">
    <source>
        <dbReference type="ARBA" id="ARBA00025737"/>
    </source>
</evidence>
<comment type="cofactor">
    <cofactor evidence="1">
        <name>heme b</name>
        <dbReference type="ChEBI" id="CHEBI:60344"/>
    </cofactor>
</comment>
<dbReference type="InterPro" id="IPR011008">
    <property type="entry name" value="Dimeric_a/b-barrel"/>
</dbReference>
<dbReference type="GO" id="GO:0005829">
    <property type="term" value="C:cytosol"/>
    <property type="evidence" value="ECO:0007669"/>
    <property type="project" value="TreeGrafter"/>
</dbReference>
<dbReference type="InterPro" id="IPR049509">
    <property type="entry name" value="DyP_N"/>
</dbReference>
<dbReference type="PANTHER" id="PTHR30521">
    <property type="entry name" value="DEFERROCHELATASE/PEROXIDASE"/>
    <property type="match status" value="1"/>
</dbReference>
<evidence type="ECO:0000256" key="5">
    <source>
        <dbReference type="ARBA" id="ARBA00022729"/>
    </source>
</evidence>
<evidence type="ECO:0000259" key="11">
    <source>
        <dbReference type="Pfam" id="PF21105"/>
    </source>
</evidence>
<dbReference type="Pfam" id="PF21105">
    <property type="entry name" value="DyP_N"/>
    <property type="match status" value="1"/>
</dbReference>
<evidence type="ECO:0008006" key="14">
    <source>
        <dbReference type="Google" id="ProtNLM"/>
    </source>
</evidence>
<evidence type="ECO:0000313" key="13">
    <source>
        <dbReference type="Proteomes" id="UP001150941"/>
    </source>
</evidence>
<dbReference type="PANTHER" id="PTHR30521:SF4">
    <property type="entry name" value="DEFERROCHELATASE"/>
    <property type="match status" value="1"/>
</dbReference>
<comment type="similarity">
    <text evidence="8">Belongs to the DyP-type peroxidase family.</text>
</comment>
<evidence type="ECO:0000313" key="12">
    <source>
        <dbReference type="EMBL" id="KAJ5223937.1"/>
    </source>
</evidence>
<organism evidence="12 13">
    <name type="scientific">Penicillium chermesinum</name>
    <dbReference type="NCBI Taxonomy" id="63820"/>
    <lineage>
        <taxon>Eukaryota</taxon>
        <taxon>Fungi</taxon>
        <taxon>Dikarya</taxon>
        <taxon>Ascomycota</taxon>
        <taxon>Pezizomycotina</taxon>
        <taxon>Eurotiomycetes</taxon>
        <taxon>Eurotiomycetidae</taxon>
        <taxon>Eurotiales</taxon>
        <taxon>Aspergillaceae</taxon>
        <taxon>Penicillium</taxon>
    </lineage>
</organism>
<reference evidence="12" key="1">
    <citation type="submission" date="2022-11" db="EMBL/GenBank/DDBJ databases">
        <authorList>
            <person name="Petersen C."/>
        </authorList>
    </citation>
    <scope>NUCLEOTIDE SEQUENCE</scope>
    <source>
        <strain evidence="12">IBT 19713</strain>
    </source>
</reference>
<dbReference type="PROSITE" id="PS51404">
    <property type="entry name" value="DYP_PEROXIDASE"/>
    <property type="match status" value="1"/>
</dbReference>
<keyword evidence="5" id="KW-0732">Signal</keyword>
<evidence type="ECO:0000256" key="7">
    <source>
        <dbReference type="ARBA" id="ARBA00023004"/>
    </source>
</evidence>
<dbReference type="GO" id="GO:0046872">
    <property type="term" value="F:metal ion binding"/>
    <property type="evidence" value="ECO:0007669"/>
    <property type="project" value="UniProtKB-KW"/>
</dbReference>
<accession>A0A9W9TIC6</accession>
<proteinExistence type="inferred from homology"/>
<evidence type="ECO:0000256" key="4">
    <source>
        <dbReference type="ARBA" id="ARBA00022723"/>
    </source>
</evidence>
<protein>
    <recommendedName>
        <fullName evidence="14">Dyp-type peroxidase</fullName>
    </recommendedName>
</protein>
<feature type="region of interest" description="Disordered" evidence="9">
    <location>
        <begin position="277"/>
        <end position="297"/>
    </location>
</feature>
<keyword evidence="2" id="KW-0575">Peroxidase</keyword>
<evidence type="ECO:0000256" key="9">
    <source>
        <dbReference type="SAM" id="MobiDB-lite"/>
    </source>
</evidence>
<evidence type="ECO:0000256" key="6">
    <source>
        <dbReference type="ARBA" id="ARBA00023002"/>
    </source>
</evidence>
<dbReference type="GeneID" id="83205078"/>
<keyword evidence="4" id="KW-0479">Metal-binding</keyword>
<feature type="domain" description="DyP dimeric alpha+beta barrel" evidence="11">
    <location>
        <begin position="6"/>
        <end position="170"/>
    </location>
</feature>
<reference evidence="12" key="2">
    <citation type="journal article" date="2023" name="IMA Fungus">
        <title>Comparative genomic study of the Penicillium genus elucidates a diverse pangenome and 15 lateral gene transfer events.</title>
        <authorList>
            <person name="Petersen C."/>
            <person name="Sorensen T."/>
            <person name="Nielsen M.R."/>
            <person name="Sondergaard T.E."/>
            <person name="Sorensen J.L."/>
            <person name="Fitzpatrick D.A."/>
            <person name="Frisvad J.C."/>
            <person name="Nielsen K.L."/>
        </authorList>
    </citation>
    <scope>NUCLEOTIDE SEQUENCE</scope>
    <source>
        <strain evidence="12">IBT 19713</strain>
    </source>
</reference>
<sequence>MPDLSNIQGDVWPRLPKKAEGFYFFNITNPAEFKKHLKRLAPQITTGEEAKETRSELYSRKKAGKTGLVQLSSINISFSYSGLEKLGKTDLGDEIFRNGQYKDMVTDGLDKPEDWDKFYQGYNGKIDGVILVTGNTLKVVESTFLKSVQPCFSSGGPTTSMRVVHTEEGTVQQHDKEHFGWVDGISEPLVKGLESSNNPKDLPPVRDGTFFVGGEGDFFKSPAWAKDGSFMVFRRLRQLVPEFTSWCGKNCEDPTNMDVIRLFSSRVVGRWPDGAPLEHHPTHAYRDGHPEDPENKRNDFDFGPDNHLQTRCPFAAHIRKVRPRADFANDSQAMIRRGIPYGDWTEVEEKRGGHTLKHRGLLFVSYQANLRNGFRFVMKEWANKDGFPDGKFEACGGKPPGIDPIIGQVDKYPGRCNIPSAKNLQPAPPVSDREVEVERFVIPEGGEYFFTPSINALMTDLTK</sequence>
<dbReference type="NCBIfam" id="TIGR01413">
    <property type="entry name" value="Dyp_perox_fam"/>
    <property type="match status" value="1"/>
</dbReference>
<feature type="domain" description="Dyp-type peroxidase C-terminal" evidence="10">
    <location>
        <begin position="221"/>
        <end position="386"/>
    </location>
</feature>
<dbReference type="Proteomes" id="UP001150941">
    <property type="component" value="Unassembled WGS sequence"/>
</dbReference>
<dbReference type="InterPro" id="IPR048328">
    <property type="entry name" value="Dyp_perox_C"/>
</dbReference>
<keyword evidence="7" id="KW-0408">Iron</keyword>
<dbReference type="EMBL" id="JAPQKS010000006">
    <property type="protein sequence ID" value="KAJ5223937.1"/>
    <property type="molecule type" value="Genomic_DNA"/>
</dbReference>
<dbReference type="AlphaFoldDB" id="A0A9W9TIC6"/>
<evidence type="ECO:0000256" key="3">
    <source>
        <dbReference type="ARBA" id="ARBA00022617"/>
    </source>
</evidence>
<evidence type="ECO:0000259" key="10">
    <source>
        <dbReference type="Pfam" id="PF20628"/>
    </source>
</evidence>
<keyword evidence="6" id="KW-0560">Oxidoreductase</keyword>